<evidence type="ECO:0000313" key="1">
    <source>
        <dbReference type="EMBL" id="TXK14889.1"/>
    </source>
</evidence>
<evidence type="ECO:0008006" key="3">
    <source>
        <dbReference type="Google" id="ProtNLM"/>
    </source>
</evidence>
<reference evidence="1 2" key="1">
    <citation type="submission" date="2019-08" db="EMBL/GenBank/DDBJ databases">
        <authorList>
            <person name="Dong K."/>
        </authorList>
    </citation>
    <scope>NUCLEOTIDE SEQUENCE [LARGE SCALE GENOMIC DNA]</scope>
    <source>
        <strain evidence="1 2">K-1</strain>
    </source>
</reference>
<dbReference type="OrthoDB" id="5071143at2"/>
<dbReference type="EMBL" id="VRSX01000001">
    <property type="protein sequence ID" value="TXK14889.1"/>
    <property type="molecule type" value="Genomic_DNA"/>
</dbReference>
<comment type="caution">
    <text evidence="1">The sequence shown here is derived from an EMBL/GenBank/DDBJ whole genome shotgun (WGS) entry which is preliminary data.</text>
</comment>
<dbReference type="AlphaFoldDB" id="A0A5C8I8A5"/>
<gene>
    <name evidence="1" type="ORF">FVP74_00200</name>
</gene>
<protein>
    <recommendedName>
        <fullName evidence="3">DUF4352 domain-containing protein</fullName>
    </recommendedName>
</protein>
<sequence>MRVTTPEPPARRHASPFSRLRAAADRVPTKWFAAIGTGLFLAATAAFGGLATAAAEPVPELEVGETHIGPLYALSVDRAFLFDELAEAGAYPAEGQRVLALRITVENVWTSPEGFSGMRETLSVAVPGAELTSMARIDDATTNPRLQPGVPAELAVAWLVPDDALAGGDEVTVTVSDPTLRTGQAVTSGQWWDDPVPSARVTLPVEYRPGDE</sequence>
<keyword evidence="2" id="KW-1185">Reference proteome</keyword>
<evidence type="ECO:0000313" key="2">
    <source>
        <dbReference type="Proteomes" id="UP000321949"/>
    </source>
</evidence>
<accession>A0A5C8I8A5</accession>
<name>A0A5C8I8A5_9MICO</name>
<dbReference type="Proteomes" id="UP000321949">
    <property type="component" value="Unassembled WGS sequence"/>
</dbReference>
<organism evidence="1 2">
    <name type="scientific">Microbacterium saccharophilum</name>
    <dbReference type="NCBI Taxonomy" id="1213358"/>
    <lineage>
        <taxon>Bacteria</taxon>
        <taxon>Bacillati</taxon>
        <taxon>Actinomycetota</taxon>
        <taxon>Actinomycetes</taxon>
        <taxon>Micrococcales</taxon>
        <taxon>Microbacteriaceae</taxon>
        <taxon>Microbacterium</taxon>
    </lineage>
</organism>
<proteinExistence type="predicted"/>